<feature type="domain" description="DUF4942" evidence="1">
    <location>
        <begin position="76"/>
        <end position="260"/>
    </location>
</feature>
<dbReference type="Proteomes" id="UP000095008">
    <property type="component" value="Unassembled WGS sequence"/>
</dbReference>
<reference evidence="2" key="1">
    <citation type="journal article" date="2016" name="Int. J. Mol. Sci.">
        <title>Comparative genomics of the extreme acidophile Acidithiobacillus thiooxidans reveals intraspecific divergence and niche adaptation.</title>
        <authorList>
            <person name="Zhang X."/>
            <person name="Feng X."/>
            <person name="Tao J."/>
            <person name="Ma L."/>
            <person name="Xiao Y."/>
            <person name="Liang Y."/>
            <person name="Liu X."/>
            <person name="Yin H."/>
        </authorList>
    </citation>
    <scope>NUCLEOTIDE SEQUENCE [LARGE SCALE GENOMIC DNA]</scope>
    <source>
        <strain evidence="2">DXS-W</strain>
    </source>
</reference>
<gene>
    <name evidence="2" type="ORF">A6M23_14845</name>
</gene>
<sequence>MNNGEMIISASVVAMVEEREKVKAKTLAAFIGLSEAMSFEVRTTGKKYSALSSFLSGGRYHYFSLTNPEESADLAMKQVDAVFWGALMDKSGIRAFMSAKKQQEFDSLVSEGQTPPFELEAIKATFADLYEKRADMMEEGMVDLFRRLSWNYKTNNPVRMEKKLIVERVLNSYGMVNNSVANELDDLIRVLSVYDGKPIPEHRHGMYAVIADAMAQKDSIVDTEYFTMKVYKKGSGHIVFKDNALPLVDQCNRVIARAFPGALPAASGRKAA</sequence>
<evidence type="ECO:0000313" key="3">
    <source>
        <dbReference type="Proteomes" id="UP000095008"/>
    </source>
</evidence>
<dbReference type="InterPro" id="IPR031339">
    <property type="entry name" value="DUF4942"/>
</dbReference>
<organism evidence="2 3">
    <name type="scientific">Acidithiobacillus thiooxidans</name>
    <name type="common">Thiobacillus thiooxidans</name>
    <dbReference type="NCBI Taxonomy" id="930"/>
    <lineage>
        <taxon>Bacteria</taxon>
        <taxon>Pseudomonadati</taxon>
        <taxon>Pseudomonadota</taxon>
        <taxon>Acidithiobacillia</taxon>
        <taxon>Acidithiobacillales</taxon>
        <taxon>Acidithiobacillaceae</taxon>
        <taxon>Acidithiobacillus</taxon>
    </lineage>
</organism>
<dbReference type="Pfam" id="PF13708">
    <property type="entry name" value="DUF4942"/>
    <property type="match status" value="1"/>
</dbReference>
<proteinExistence type="predicted"/>
<dbReference type="RefSeq" id="WP_065975043.1">
    <property type="nucleotide sequence ID" value="NZ_LWRY01000187.1"/>
</dbReference>
<keyword evidence="3" id="KW-1185">Reference proteome</keyword>
<dbReference type="EMBL" id="LWRY01000187">
    <property type="protein sequence ID" value="OCX69915.1"/>
    <property type="molecule type" value="Genomic_DNA"/>
</dbReference>
<dbReference type="OrthoDB" id="6477274at2"/>
<name>A0A1C2ISN8_ACITH</name>
<evidence type="ECO:0000259" key="1">
    <source>
        <dbReference type="Pfam" id="PF13708"/>
    </source>
</evidence>
<evidence type="ECO:0000313" key="2">
    <source>
        <dbReference type="EMBL" id="OCX69915.1"/>
    </source>
</evidence>
<dbReference type="AlphaFoldDB" id="A0A1C2ISN8"/>
<accession>A0A1C2ISN8</accession>
<comment type="caution">
    <text evidence="2">The sequence shown here is derived from an EMBL/GenBank/DDBJ whole genome shotgun (WGS) entry which is preliminary data.</text>
</comment>
<protein>
    <recommendedName>
        <fullName evidence="1">DUF4942 domain-containing protein</fullName>
    </recommendedName>
</protein>